<evidence type="ECO:0000256" key="3">
    <source>
        <dbReference type="ARBA" id="ARBA00022490"/>
    </source>
</evidence>
<keyword evidence="4" id="KW-0396">Initiation factor</keyword>
<comment type="subunit">
    <text evidence="8">Component of the translation initiation factor 2B (eIF2B) complex which is a heterodecamer of two sets of five different subunits: alpha, beta, gamma, delta and epsilon. Subunits alpha, beta and delta comprise a regulatory subcomplex and subunits epsilon and gamma comprise a catalytic subcomplex. Within the complex, the hexameric regulatory complex resides at the center, with the two heterodimeric catalytic subcomplexes bound on opposite sides.</text>
</comment>
<name>A0A8J8NLQ0_HALGN</name>
<evidence type="ECO:0000256" key="6">
    <source>
        <dbReference type="ARBA" id="ARBA00044208"/>
    </source>
</evidence>
<evidence type="ECO:0000256" key="1">
    <source>
        <dbReference type="ARBA" id="ARBA00004514"/>
    </source>
</evidence>
<evidence type="ECO:0000256" key="2">
    <source>
        <dbReference type="ARBA" id="ARBA00007251"/>
    </source>
</evidence>
<accession>A0A8J8NLQ0</accession>
<dbReference type="InterPro" id="IPR051501">
    <property type="entry name" value="eIF2B_alpha/beta/delta"/>
</dbReference>
<comment type="similarity">
    <text evidence="2 9">Belongs to the eIF-2B alpha/beta/delta subunits family.</text>
</comment>
<dbReference type="PANTHER" id="PTHR45860">
    <property type="entry name" value="TRANSLATION INITIATION FACTOR EIF-2B SUBUNIT ALPHA"/>
    <property type="match status" value="1"/>
</dbReference>
<evidence type="ECO:0000256" key="5">
    <source>
        <dbReference type="ARBA" id="ARBA00022917"/>
    </source>
</evidence>
<dbReference type="InterPro" id="IPR000649">
    <property type="entry name" value="IF-2B-related"/>
</dbReference>
<dbReference type="InterPro" id="IPR037171">
    <property type="entry name" value="NagB/RpiA_transferase-like"/>
</dbReference>
<dbReference type="GO" id="GO:0005851">
    <property type="term" value="C:eukaryotic translation initiation factor 2B complex"/>
    <property type="evidence" value="ECO:0007669"/>
    <property type="project" value="TreeGrafter"/>
</dbReference>
<dbReference type="Gene3D" id="3.40.50.10470">
    <property type="entry name" value="Translation initiation factor eif-2b, domain 2"/>
    <property type="match status" value="1"/>
</dbReference>
<dbReference type="GO" id="GO:0003743">
    <property type="term" value="F:translation initiation factor activity"/>
    <property type="evidence" value="ECO:0007669"/>
    <property type="project" value="UniProtKB-KW"/>
</dbReference>
<dbReference type="Proteomes" id="UP000785679">
    <property type="component" value="Unassembled WGS sequence"/>
</dbReference>
<evidence type="ECO:0000313" key="10">
    <source>
        <dbReference type="EMBL" id="TNV76644.1"/>
    </source>
</evidence>
<keyword evidence="11" id="KW-1185">Reference proteome</keyword>
<dbReference type="SUPFAM" id="SSF100950">
    <property type="entry name" value="NagB/RpiA/CoA transferase-like"/>
    <property type="match status" value="1"/>
</dbReference>
<evidence type="ECO:0000256" key="9">
    <source>
        <dbReference type="RuleBase" id="RU003814"/>
    </source>
</evidence>
<dbReference type="EMBL" id="RRYP01013207">
    <property type="protein sequence ID" value="TNV76644.1"/>
    <property type="molecule type" value="Genomic_DNA"/>
</dbReference>
<keyword evidence="5" id="KW-0648">Protein biosynthesis</keyword>
<evidence type="ECO:0000313" key="11">
    <source>
        <dbReference type="Proteomes" id="UP000785679"/>
    </source>
</evidence>
<keyword evidence="3" id="KW-0963">Cytoplasm</keyword>
<dbReference type="GO" id="GO:0005085">
    <property type="term" value="F:guanyl-nucleotide exchange factor activity"/>
    <property type="evidence" value="ECO:0007669"/>
    <property type="project" value="TreeGrafter"/>
</dbReference>
<dbReference type="InterPro" id="IPR042528">
    <property type="entry name" value="elF-2B_alpha_N"/>
</dbReference>
<dbReference type="OrthoDB" id="10249309at2759"/>
<dbReference type="AlphaFoldDB" id="A0A8J8NLQ0"/>
<dbReference type="Pfam" id="PF01008">
    <property type="entry name" value="IF-2B"/>
    <property type="match status" value="1"/>
</dbReference>
<evidence type="ECO:0000256" key="4">
    <source>
        <dbReference type="ARBA" id="ARBA00022540"/>
    </source>
</evidence>
<comment type="caution">
    <text evidence="10">The sequence shown here is derived from an EMBL/GenBank/DDBJ whole genome shotgun (WGS) entry which is preliminary data.</text>
</comment>
<dbReference type="Gene3D" id="1.20.120.1070">
    <property type="entry name" value="Translation initiation factor eIF-2B, N-terminal domain"/>
    <property type="match status" value="1"/>
</dbReference>
<proteinExistence type="inferred from homology"/>
<evidence type="ECO:0000256" key="7">
    <source>
        <dbReference type="ARBA" id="ARBA00044236"/>
    </source>
</evidence>
<sequence length="315" mass="34656">MEVSSPAPTIDTEYERVFAEEARKHKSLIYAAIRALATLVEGSKSKTCQGLIKDLEPACSRLQQVTTDNADIIGGKTVLTLKAVCAIYQNMVNKVVSSTDESLGIELIKQKIHEQSHILAQHQLSSKNRIAQTSKTLFRDGMTILMHGYSSVVLHVLIKAVQRGIKFNVIVTEGGVPKGKTGQSVKELLEENKIPAKLITNAAVGIIMPKVDCIFVGCEAVLENGGIVNKIGTFTIGLVAKTFQKPFYVFTESFKFMKEFPLQLDDALKLVDSNINIEKLEVDYTPPEYITLLFTSIGIFTPSAVSDELIEFFAN</sequence>
<gene>
    <name evidence="10" type="ORF">FGO68_gene5213</name>
</gene>
<dbReference type="InterPro" id="IPR042529">
    <property type="entry name" value="IF_2B-like_C"/>
</dbReference>
<protein>
    <recommendedName>
        <fullName evidence="6">Translation initiation factor eIF2B subunit alpha</fullName>
    </recommendedName>
    <alternativeName>
        <fullName evidence="7">eIF2B GDP-GTP exchange factor subunit alpha</fullName>
    </alternativeName>
</protein>
<dbReference type="PANTHER" id="PTHR45860:SF1">
    <property type="entry name" value="TRANSLATION INITIATION FACTOR EIF-2B SUBUNIT ALPHA"/>
    <property type="match status" value="1"/>
</dbReference>
<comment type="subcellular location">
    <subcellularLocation>
        <location evidence="1">Cytoplasm</location>
        <location evidence="1">Cytosol</location>
    </subcellularLocation>
</comment>
<evidence type="ECO:0000256" key="8">
    <source>
        <dbReference type="ARBA" id="ARBA00046432"/>
    </source>
</evidence>
<reference evidence="10" key="1">
    <citation type="submission" date="2019-06" db="EMBL/GenBank/DDBJ databases">
        <authorList>
            <person name="Zheng W."/>
        </authorList>
    </citation>
    <scope>NUCLEOTIDE SEQUENCE</scope>
    <source>
        <strain evidence="10">QDHG01</strain>
    </source>
</reference>
<organism evidence="10 11">
    <name type="scientific">Halteria grandinella</name>
    <dbReference type="NCBI Taxonomy" id="5974"/>
    <lineage>
        <taxon>Eukaryota</taxon>
        <taxon>Sar</taxon>
        <taxon>Alveolata</taxon>
        <taxon>Ciliophora</taxon>
        <taxon>Intramacronucleata</taxon>
        <taxon>Spirotrichea</taxon>
        <taxon>Stichotrichia</taxon>
        <taxon>Sporadotrichida</taxon>
        <taxon>Halteriidae</taxon>
        <taxon>Halteria</taxon>
    </lineage>
</organism>
<dbReference type="GO" id="GO:0005829">
    <property type="term" value="C:cytosol"/>
    <property type="evidence" value="ECO:0007669"/>
    <property type="project" value="UniProtKB-SubCell"/>
</dbReference>